<evidence type="ECO:0000256" key="2">
    <source>
        <dbReference type="ARBA" id="ARBA00022552"/>
    </source>
</evidence>
<dbReference type="RefSeq" id="WP_127161626.1">
    <property type="nucleotide sequence ID" value="NZ_CP029822.1"/>
</dbReference>
<dbReference type="PROSITE" id="PS00092">
    <property type="entry name" value="N6_MTASE"/>
    <property type="match status" value="1"/>
</dbReference>
<dbReference type="KEGG" id="emo:DM558_00835"/>
<evidence type="ECO:0000256" key="5">
    <source>
        <dbReference type="ARBA" id="ARBA00022691"/>
    </source>
</evidence>
<feature type="domain" description="RlmG N-terminal" evidence="7">
    <location>
        <begin position="4"/>
        <end position="183"/>
    </location>
</feature>
<organism evidence="8 9">
    <name type="scientific">Entomomonas moraniae</name>
    <dbReference type="NCBI Taxonomy" id="2213226"/>
    <lineage>
        <taxon>Bacteria</taxon>
        <taxon>Pseudomonadati</taxon>
        <taxon>Pseudomonadota</taxon>
        <taxon>Gammaproteobacteria</taxon>
        <taxon>Pseudomonadales</taxon>
        <taxon>Pseudomonadaceae</taxon>
        <taxon>Entomomonas</taxon>
    </lineage>
</organism>
<dbReference type="InterPro" id="IPR002052">
    <property type="entry name" value="DNA_methylase_N6_adenine_CS"/>
</dbReference>
<protein>
    <submittedName>
        <fullName evidence="8">Methyltransferase domain-containing protein</fullName>
    </submittedName>
</protein>
<dbReference type="GO" id="GO:0003676">
    <property type="term" value="F:nucleic acid binding"/>
    <property type="evidence" value="ECO:0007669"/>
    <property type="project" value="InterPro"/>
</dbReference>
<keyword evidence="1" id="KW-0963">Cytoplasm</keyword>
<dbReference type="CDD" id="cd02440">
    <property type="entry name" value="AdoMet_MTases"/>
    <property type="match status" value="1"/>
</dbReference>
<evidence type="ECO:0000256" key="1">
    <source>
        <dbReference type="ARBA" id="ARBA00022490"/>
    </source>
</evidence>
<sequence>MYKTLTTPFASLVLARYPLDSHPSLQAFDAADEYLLTTVAQCALPANSQFLIINDAFGALACNIATSYSLVDSYGDSYLAELALKENLAHNHLATTSVQFIPSTEPLKKTYDIVLIKIPKTLALLEEQLIKIKSHITKNTVIYAAAMIKHLPKAAILLLEKHIGSTKYSLAVKKARLLTVTPHEIPLAQSPYPTYYSYQPLGLKLTNHANVFCREGLDIGTRVLIPYLKHNPHIQKVADLGCGNGIMGIIWAMNNPEAELVLIDESYMAIASAKENWQRIFSGRAVVINVSDGLIEQKNESLDCVLCNPPFHQQQVIGDYIARRMFKQAHNSLKPTGELWVVANRHLNYFQLLKKLFNEVKTITQTNKFIILKAIK</sequence>
<dbReference type="EMBL" id="CP029822">
    <property type="protein sequence ID" value="AZS49411.1"/>
    <property type="molecule type" value="Genomic_DNA"/>
</dbReference>
<dbReference type="GO" id="GO:0005737">
    <property type="term" value="C:cytoplasm"/>
    <property type="evidence" value="ECO:0007669"/>
    <property type="project" value="InterPro"/>
</dbReference>
<name>A0A3Q9JHA0_9GAMM</name>
<evidence type="ECO:0000256" key="3">
    <source>
        <dbReference type="ARBA" id="ARBA00022603"/>
    </source>
</evidence>
<dbReference type="PANTHER" id="PTHR47816:SF5">
    <property type="entry name" value="RIBOSOMAL RNA LARGE SUBUNIT METHYLTRANSFERASE G"/>
    <property type="match status" value="1"/>
</dbReference>
<feature type="domain" description="Methyltransferase small" evidence="6">
    <location>
        <begin position="203"/>
        <end position="373"/>
    </location>
</feature>
<dbReference type="InterPro" id="IPR058679">
    <property type="entry name" value="RlmG_N"/>
</dbReference>
<dbReference type="Proteomes" id="UP000273143">
    <property type="component" value="Chromosome"/>
</dbReference>
<dbReference type="InterPro" id="IPR017237">
    <property type="entry name" value="RLMG"/>
</dbReference>
<dbReference type="GO" id="GO:0008990">
    <property type="term" value="F:rRNA (guanine-N2-)-methyltransferase activity"/>
    <property type="evidence" value="ECO:0007669"/>
    <property type="project" value="InterPro"/>
</dbReference>
<dbReference type="InterPro" id="IPR029063">
    <property type="entry name" value="SAM-dependent_MTases_sf"/>
</dbReference>
<keyword evidence="4 8" id="KW-0808">Transferase</keyword>
<dbReference type="InterPro" id="IPR046977">
    <property type="entry name" value="RsmC/RlmG"/>
</dbReference>
<evidence type="ECO:0000259" key="7">
    <source>
        <dbReference type="Pfam" id="PF26049"/>
    </source>
</evidence>
<dbReference type="AlphaFoldDB" id="A0A3Q9JHA0"/>
<proteinExistence type="predicted"/>
<accession>A0A3Q9JHA0</accession>
<evidence type="ECO:0000313" key="9">
    <source>
        <dbReference type="Proteomes" id="UP000273143"/>
    </source>
</evidence>
<dbReference type="SUPFAM" id="SSF53335">
    <property type="entry name" value="S-adenosyl-L-methionine-dependent methyltransferases"/>
    <property type="match status" value="1"/>
</dbReference>
<keyword evidence="2" id="KW-0698">rRNA processing</keyword>
<gene>
    <name evidence="8" type="ORF">DM558_00835</name>
</gene>
<keyword evidence="3 8" id="KW-0489">Methyltransferase</keyword>
<dbReference type="Pfam" id="PF26049">
    <property type="entry name" value="RLMG_N"/>
    <property type="match status" value="1"/>
</dbReference>
<evidence type="ECO:0000313" key="8">
    <source>
        <dbReference type="EMBL" id="AZS49411.1"/>
    </source>
</evidence>
<keyword evidence="9" id="KW-1185">Reference proteome</keyword>
<dbReference type="PANTHER" id="PTHR47816">
    <property type="entry name" value="RIBOSOMAL RNA SMALL SUBUNIT METHYLTRANSFERASE C"/>
    <property type="match status" value="1"/>
</dbReference>
<dbReference type="Pfam" id="PF05175">
    <property type="entry name" value="MTS"/>
    <property type="match status" value="1"/>
</dbReference>
<keyword evidence="5" id="KW-0949">S-adenosyl-L-methionine</keyword>
<dbReference type="PIRSF" id="PIRSF037565">
    <property type="entry name" value="RRNA_m2G_Mtase_RsmD_prd"/>
    <property type="match status" value="1"/>
</dbReference>
<reference evidence="9" key="1">
    <citation type="submission" date="2018-06" db="EMBL/GenBank/DDBJ databases">
        <title>Complete genome of Pseudomonas insecticola strain QZS01.</title>
        <authorList>
            <person name="Wang J."/>
            <person name="Su Q."/>
        </authorList>
    </citation>
    <scope>NUCLEOTIDE SEQUENCE [LARGE SCALE GENOMIC DNA]</scope>
    <source>
        <strain evidence="9">QZS01</strain>
    </source>
</reference>
<evidence type="ECO:0000256" key="4">
    <source>
        <dbReference type="ARBA" id="ARBA00022679"/>
    </source>
</evidence>
<dbReference type="InterPro" id="IPR007848">
    <property type="entry name" value="Small_mtfrase_dom"/>
</dbReference>
<evidence type="ECO:0000259" key="6">
    <source>
        <dbReference type="Pfam" id="PF05175"/>
    </source>
</evidence>
<dbReference type="Gene3D" id="3.40.50.150">
    <property type="entry name" value="Vaccinia Virus protein VP39"/>
    <property type="match status" value="2"/>
</dbReference>